<dbReference type="EMBL" id="FR718496">
    <property type="protein sequence ID" value="CBX69435.1"/>
    <property type="molecule type" value="Genomic_DNA"/>
</dbReference>
<feature type="region of interest" description="Disordered" evidence="1">
    <location>
        <begin position="1"/>
        <end position="27"/>
    </location>
</feature>
<reference evidence="2" key="1">
    <citation type="journal article" date="2011" name="BMC Genomics">
        <title>Shotgun sequencing of Yersinia enterocolitica strain W22703 (biotype 2, serotype O:9): genomic evidence for oscillation between invertebrates and mammals.</title>
        <authorList>
            <person name="Fuchs T.M."/>
            <person name="Brandt K."/>
            <person name="Starke M."/>
            <person name="Rattei T."/>
        </authorList>
    </citation>
    <scope>NUCLEOTIDE SEQUENCE</scope>
</reference>
<dbReference type="AlphaFoldDB" id="F4MUC7"/>
<accession>F4MUC7</accession>
<feature type="non-terminal residue" evidence="2">
    <location>
        <position position="1"/>
    </location>
</feature>
<organism evidence="2">
    <name type="scientific">Yersinia enterocolitica W22703</name>
    <dbReference type="NCBI Taxonomy" id="913028"/>
    <lineage>
        <taxon>Bacteria</taxon>
        <taxon>Pseudomonadati</taxon>
        <taxon>Pseudomonadota</taxon>
        <taxon>Gammaproteobacteria</taxon>
        <taxon>Enterobacterales</taxon>
        <taxon>Yersiniaceae</taxon>
        <taxon>Yersinia</taxon>
    </lineage>
</organism>
<feature type="compositionally biased region" description="Basic and acidic residues" evidence="1">
    <location>
        <begin position="1"/>
        <end position="10"/>
    </location>
</feature>
<evidence type="ECO:0000313" key="2">
    <source>
        <dbReference type="EMBL" id="CBX69435.1"/>
    </source>
</evidence>
<feature type="compositionally biased region" description="Polar residues" evidence="1">
    <location>
        <begin position="13"/>
        <end position="23"/>
    </location>
</feature>
<name>F4MUC7_YEREN</name>
<gene>
    <name evidence="2" type="ORF">YEW_EN19580</name>
</gene>
<proteinExistence type="predicted"/>
<sequence>KGSSRAKRDSNAAALTQRASPQDESSRTTHHYLLLLLVIPSKQYHLYFSFQNPKQISIILYYPFYHSTSPPYLTLLNIFAILRQYLATFRKILSILFRIKNKPI</sequence>
<protein>
    <submittedName>
        <fullName evidence="2">Uncharacterized protein</fullName>
    </submittedName>
</protein>
<evidence type="ECO:0000256" key="1">
    <source>
        <dbReference type="SAM" id="MobiDB-lite"/>
    </source>
</evidence>